<dbReference type="EMBL" id="MK072490">
    <property type="protein sequence ID" value="AYV85948.1"/>
    <property type="molecule type" value="Genomic_DNA"/>
</dbReference>
<protein>
    <submittedName>
        <fullName evidence="2">Uncharacterized protein</fullName>
    </submittedName>
</protein>
<evidence type="ECO:0000256" key="1">
    <source>
        <dbReference type="SAM" id="MobiDB-lite"/>
    </source>
</evidence>
<gene>
    <name evidence="2" type="ORF">Solivirus2_19</name>
</gene>
<reference evidence="2" key="1">
    <citation type="submission" date="2018-10" db="EMBL/GenBank/DDBJ databases">
        <title>Hidden diversity of soil giant viruses.</title>
        <authorList>
            <person name="Schulz F."/>
            <person name="Alteio L."/>
            <person name="Goudeau D."/>
            <person name="Ryan E.M."/>
            <person name="Malmstrom R.R."/>
            <person name="Blanchard J."/>
            <person name="Woyke T."/>
        </authorList>
    </citation>
    <scope>NUCLEOTIDE SEQUENCE</scope>
    <source>
        <strain evidence="2">SOV1</strain>
    </source>
</reference>
<name>A0A3G5AFN5_9VIRU</name>
<organism evidence="2">
    <name type="scientific">Solivirus sp</name>
    <dbReference type="NCBI Taxonomy" id="2487772"/>
    <lineage>
        <taxon>Viruses</taxon>
        <taxon>Pithoviruses</taxon>
    </lineage>
</organism>
<accession>A0A3G5AFN5</accession>
<proteinExistence type="predicted"/>
<feature type="region of interest" description="Disordered" evidence="1">
    <location>
        <begin position="44"/>
        <end position="64"/>
    </location>
</feature>
<evidence type="ECO:0000313" key="2">
    <source>
        <dbReference type="EMBL" id="AYV85948.1"/>
    </source>
</evidence>
<sequence length="64" mass="7361">MSNKTAYLEEIYCLIDKMSKDLVSITPMELNRINLMFSRLTVPEAPEKPMPKKSKAKSGQKVTW</sequence>